<protein>
    <submittedName>
        <fullName evidence="8">Putative WRKY transcription factor 33-like</fullName>
    </submittedName>
</protein>
<dbReference type="GO" id="GO:0003700">
    <property type="term" value="F:DNA-binding transcription factor activity"/>
    <property type="evidence" value="ECO:0007669"/>
    <property type="project" value="InterPro"/>
</dbReference>
<dbReference type="Gene3D" id="2.20.25.80">
    <property type="entry name" value="WRKY domain"/>
    <property type="match status" value="1"/>
</dbReference>
<dbReference type="SUPFAM" id="SSF118290">
    <property type="entry name" value="WRKY DNA-binding domain"/>
    <property type="match status" value="1"/>
</dbReference>
<keyword evidence="3" id="KW-0238">DNA-binding</keyword>
<dbReference type="InterPro" id="IPR044810">
    <property type="entry name" value="WRKY_plant"/>
</dbReference>
<reference evidence="8 9" key="1">
    <citation type="journal article" date="2018" name="Front. Plant Sci.">
        <title>Red Clover (Trifolium pratense) and Zigzag Clover (T. medium) - A Picture of Genomic Similarities and Differences.</title>
        <authorList>
            <person name="Dluhosova J."/>
            <person name="Istvanek J."/>
            <person name="Nedelnik J."/>
            <person name="Repkova J."/>
        </authorList>
    </citation>
    <scope>NUCLEOTIDE SEQUENCE [LARGE SCALE GENOMIC DNA]</scope>
    <source>
        <strain evidence="9">cv. 10/8</strain>
        <tissue evidence="8">Leaf</tissue>
    </source>
</reference>
<keyword evidence="2" id="KW-0805">Transcription regulation</keyword>
<feature type="compositionally biased region" description="Basic and acidic residues" evidence="6">
    <location>
        <begin position="1"/>
        <end position="10"/>
    </location>
</feature>
<feature type="non-terminal residue" evidence="8">
    <location>
        <position position="147"/>
    </location>
</feature>
<dbReference type="PROSITE" id="PS50811">
    <property type="entry name" value="WRKY"/>
    <property type="match status" value="1"/>
</dbReference>
<keyword evidence="5" id="KW-0539">Nucleus</keyword>
<dbReference type="PANTHER" id="PTHR31221:SF265">
    <property type="entry name" value="WRKY TRANSCRIPTION FACTOR"/>
    <property type="match status" value="1"/>
</dbReference>
<accession>A0A392NQQ1</accession>
<dbReference type="GO" id="GO:0043565">
    <property type="term" value="F:sequence-specific DNA binding"/>
    <property type="evidence" value="ECO:0007669"/>
    <property type="project" value="InterPro"/>
</dbReference>
<evidence type="ECO:0000256" key="5">
    <source>
        <dbReference type="ARBA" id="ARBA00023242"/>
    </source>
</evidence>
<organism evidence="8 9">
    <name type="scientific">Trifolium medium</name>
    <dbReference type="NCBI Taxonomy" id="97028"/>
    <lineage>
        <taxon>Eukaryota</taxon>
        <taxon>Viridiplantae</taxon>
        <taxon>Streptophyta</taxon>
        <taxon>Embryophyta</taxon>
        <taxon>Tracheophyta</taxon>
        <taxon>Spermatophyta</taxon>
        <taxon>Magnoliopsida</taxon>
        <taxon>eudicotyledons</taxon>
        <taxon>Gunneridae</taxon>
        <taxon>Pentapetalae</taxon>
        <taxon>rosids</taxon>
        <taxon>fabids</taxon>
        <taxon>Fabales</taxon>
        <taxon>Fabaceae</taxon>
        <taxon>Papilionoideae</taxon>
        <taxon>50 kb inversion clade</taxon>
        <taxon>NPAAA clade</taxon>
        <taxon>Hologalegina</taxon>
        <taxon>IRL clade</taxon>
        <taxon>Trifolieae</taxon>
        <taxon>Trifolium</taxon>
    </lineage>
</organism>
<keyword evidence="9" id="KW-1185">Reference proteome</keyword>
<proteinExistence type="predicted"/>
<keyword evidence="4" id="KW-0804">Transcription</keyword>
<dbReference type="EMBL" id="LXQA010048428">
    <property type="protein sequence ID" value="MCI02208.1"/>
    <property type="molecule type" value="Genomic_DNA"/>
</dbReference>
<comment type="caution">
    <text evidence="8">The sequence shown here is derived from an EMBL/GenBank/DDBJ whole genome shotgun (WGS) entry which is preliminary data.</text>
</comment>
<evidence type="ECO:0000256" key="6">
    <source>
        <dbReference type="SAM" id="MobiDB-lite"/>
    </source>
</evidence>
<evidence type="ECO:0000256" key="1">
    <source>
        <dbReference type="ARBA" id="ARBA00004123"/>
    </source>
</evidence>
<evidence type="ECO:0000256" key="2">
    <source>
        <dbReference type="ARBA" id="ARBA00023015"/>
    </source>
</evidence>
<feature type="region of interest" description="Disordered" evidence="6">
    <location>
        <begin position="1"/>
        <end position="113"/>
    </location>
</feature>
<evidence type="ECO:0000313" key="9">
    <source>
        <dbReference type="Proteomes" id="UP000265520"/>
    </source>
</evidence>
<dbReference type="Proteomes" id="UP000265520">
    <property type="component" value="Unassembled WGS sequence"/>
</dbReference>
<dbReference type="PANTHER" id="PTHR31221">
    <property type="entry name" value="WRKY TRANSCRIPTION FACTOR PROTEIN 1-RELATED"/>
    <property type="match status" value="1"/>
</dbReference>
<dbReference type="InterPro" id="IPR003657">
    <property type="entry name" value="WRKY_dom"/>
</dbReference>
<evidence type="ECO:0000256" key="4">
    <source>
        <dbReference type="ARBA" id="ARBA00023163"/>
    </source>
</evidence>
<feature type="compositionally biased region" description="Low complexity" evidence="6">
    <location>
        <begin position="27"/>
        <end position="44"/>
    </location>
</feature>
<evidence type="ECO:0000313" key="8">
    <source>
        <dbReference type="EMBL" id="MCI02208.1"/>
    </source>
</evidence>
<dbReference type="Pfam" id="PF03106">
    <property type="entry name" value="WRKY"/>
    <property type="match status" value="1"/>
</dbReference>
<comment type="subcellular location">
    <subcellularLocation>
        <location evidence="1">Nucleus</location>
    </subcellularLocation>
</comment>
<evidence type="ECO:0000259" key="7">
    <source>
        <dbReference type="PROSITE" id="PS50811"/>
    </source>
</evidence>
<evidence type="ECO:0000256" key="3">
    <source>
        <dbReference type="ARBA" id="ARBA00023125"/>
    </source>
</evidence>
<feature type="domain" description="WRKY" evidence="7">
    <location>
        <begin position="122"/>
        <end position="147"/>
    </location>
</feature>
<dbReference type="InterPro" id="IPR036576">
    <property type="entry name" value="WRKY_dom_sf"/>
</dbReference>
<dbReference type="AlphaFoldDB" id="A0A392NQQ1"/>
<sequence length="147" mass="16167">MKKKVEKDLDGQITEIVYKGTHNHPKPQSNRRTSSQPSSSCTNSGISDQSVMDHVSIQEDSSASVGEEEFEQTSQTSYSGGGNDDANGPEAKRWKGDNENDVYSASASRTVKEPRVVVQTTSEIDILDDGFRWRKYGQKVVKGNPNA</sequence>
<name>A0A392NQQ1_9FABA</name>
<dbReference type="GO" id="GO:0005634">
    <property type="term" value="C:nucleus"/>
    <property type="evidence" value="ECO:0007669"/>
    <property type="project" value="UniProtKB-SubCell"/>
</dbReference>